<keyword evidence="1" id="KW-0378">Hydrolase</keyword>
<proteinExistence type="predicted"/>
<organism evidence="1 2">
    <name type="scientific">Mesorhizobium australicum</name>
    <dbReference type="NCBI Taxonomy" id="536018"/>
    <lineage>
        <taxon>Bacteria</taxon>
        <taxon>Pseudomonadati</taxon>
        <taxon>Pseudomonadota</taxon>
        <taxon>Alphaproteobacteria</taxon>
        <taxon>Hyphomicrobiales</taxon>
        <taxon>Phyllobacteriaceae</taxon>
        <taxon>Mesorhizobium</taxon>
    </lineage>
</organism>
<sequence length="366" mass="41496">MALYLLKPVVWNSNGYLRPSGARVHSGYPKENGYGHEEWNNSKQLEFTEDGERWKAFHTEGFGNQPLKAHDGRVFVFMIAAHSGQQYLVAVAGNATSLLDETQKKQRLSVVKRLGIDDQFRLDAWSIRRVRKLFRDDEHRFTRHWKSEIHWVPNWKCPAESYLPLAEPLQLDSQSISGKSSLVRMFGSYQEISRQTALRILDLLHTDLPAQQLKRTCTDESDLQEDLADLDKTGPVAQTTRAALIDARLGQGRFRNETLAFWDGKCAITGCGVGEVIRASHLKPWRDSSNEERLDPRNGLPLVAHLDALFDRGLISFGEAGDLLISGLVSDDERRILHLSNGLQKPPHSGTAAYLKWHRDYVFRAG</sequence>
<name>A0ACC6T7F6_9HYPH</name>
<protein>
    <submittedName>
        <fullName evidence="1">HNH endonuclease</fullName>
    </submittedName>
</protein>
<keyword evidence="2" id="KW-1185">Reference proteome</keyword>
<comment type="caution">
    <text evidence="1">The sequence shown here is derived from an EMBL/GenBank/DDBJ whole genome shotgun (WGS) entry which is preliminary data.</text>
</comment>
<keyword evidence="1" id="KW-0255">Endonuclease</keyword>
<dbReference type="Proteomes" id="UP001480082">
    <property type="component" value="Unassembled WGS sequence"/>
</dbReference>
<evidence type="ECO:0000313" key="1">
    <source>
        <dbReference type="EMBL" id="MER9287855.1"/>
    </source>
</evidence>
<evidence type="ECO:0000313" key="2">
    <source>
        <dbReference type="Proteomes" id="UP001480082"/>
    </source>
</evidence>
<keyword evidence="1" id="KW-0540">Nuclease</keyword>
<reference evidence="1 2" key="1">
    <citation type="journal article" date="2024" name="Proc. Natl. Acad. Sci. U.S.A.">
        <title>The evolutionary genomics of adaptation to stress in wild rhizobium bacteria.</title>
        <authorList>
            <person name="Kehlet-Delgado H."/>
            <person name="Montoya A.P."/>
            <person name="Jensen K.T."/>
            <person name="Wendlandt C.E."/>
            <person name="Dexheimer C."/>
            <person name="Roberts M."/>
            <person name="Torres Martinez L."/>
            <person name="Friesen M.L."/>
            <person name="Griffitts J.S."/>
            <person name="Porter S.S."/>
        </authorList>
    </citation>
    <scope>NUCLEOTIDE SEQUENCE [LARGE SCALE GENOMIC DNA]</scope>
    <source>
        <strain evidence="1 2">M0468</strain>
    </source>
</reference>
<dbReference type="EMBL" id="JAMYRI010000025">
    <property type="protein sequence ID" value="MER9287855.1"/>
    <property type="molecule type" value="Genomic_DNA"/>
</dbReference>
<gene>
    <name evidence="1" type="ORF">NKI81_28720</name>
</gene>
<accession>A0ACC6T7F6</accession>